<dbReference type="EMBL" id="JACOOT010000006">
    <property type="protein sequence ID" value="MBC5649993.1"/>
    <property type="molecule type" value="Genomic_DNA"/>
</dbReference>
<evidence type="ECO:0000313" key="2">
    <source>
        <dbReference type="EMBL" id="MBC5649993.1"/>
    </source>
</evidence>
<dbReference type="RefSeq" id="WP_021925618.1">
    <property type="nucleotide sequence ID" value="NZ_JACOOT010000006.1"/>
</dbReference>
<gene>
    <name evidence="2" type="ORF">H8S54_02360</name>
</gene>
<reference evidence="2 3" key="1">
    <citation type="submission" date="2020-08" db="EMBL/GenBank/DDBJ databases">
        <title>Genome public.</title>
        <authorList>
            <person name="Liu C."/>
            <person name="Sun Q."/>
        </authorList>
    </citation>
    <scope>NUCLEOTIDE SEQUENCE [LARGE SCALE GENOMIC DNA]</scope>
    <source>
        <strain evidence="2 3">BX17</strain>
    </source>
</reference>
<feature type="transmembrane region" description="Helical" evidence="1">
    <location>
        <begin position="7"/>
        <end position="27"/>
    </location>
</feature>
<dbReference type="InterPro" id="IPR005325">
    <property type="entry name" value="DUF308_memb"/>
</dbReference>
<keyword evidence="3" id="KW-1185">Reference proteome</keyword>
<dbReference type="GO" id="GO:0005886">
    <property type="term" value="C:plasma membrane"/>
    <property type="evidence" value="ECO:0007669"/>
    <property type="project" value="TreeGrafter"/>
</dbReference>
<feature type="transmembrane region" description="Helical" evidence="1">
    <location>
        <begin position="122"/>
        <end position="144"/>
    </location>
</feature>
<keyword evidence="1" id="KW-0472">Membrane</keyword>
<comment type="caution">
    <text evidence="2">The sequence shown here is derived from an EMBL/GenBank/DDBJ whole genome shotgun (WGS) entry which is preliminary data.</text>
</comment>
<dbReference type="Proteomes" id="UP000652847">
    <property type="component" value="Unassembled WGS sequence"/>
</dbReference>
<dbReference type="InterPro" id="IPR052712">
    <property type="entry name" value="Acid_resist_chaperone_HdeD"/>
</dbReference>
<organism evidence="2 3">
    <name type="scientific">Blautia segnis</name>
    <dbReference type="NCBI Taxonomy" id="2763030"/>
    <lineage>
        <taxon>Bacteria</taxon>
        <taxon>Bacillati</taxon>
        <taxon>Bacillota</taxon>
        <taxon>Clostridia</taxon>
        <taxon>Lachnospirales</taxon>
        <taxon>Lachnospiraceae</taxon>
        <taxon>Blautia</taxon>
    </lineage>
</organism>
<protein>
    <submittedName>
        <fullName evidence="2">DUF308 domain-containing protein</fullName>
    </submittedName>
</protein>
<accession>A0A8I0ABF4</accession>
<dbReference type="PANTHER" id="PTHR34989">
    <property type="entry name" value="PROTEIN HDED"/>
    <property type="match status" value="1"/>
</dbReference>
<evidence type="ECO:0000313" key="3">
    <source>
        <dbReference type="Proteomes" id="UP000652847"/>
    </source>
</evidence>
<proteinExistence type="predicted"/>
<dbReference type="Pfam" id="PF03729">
    <property type="entry name" value="DUF308"/>
    <property type="match status" value="2"/>
</dbReference>
<feature type="transmembrane region" description="Helical" evidence="1">
    <location>
        <begin position="92"/>
        <end position="110"/>
    </location>
</feature>
<feature type="transmembrane region" description="Helical" evidence="1">
    <location>
        <begin position="33"/>
        <end position="56"/>
    </location>
</feature>
<keyword evidence="1" id="KW-0812">Transmembrane</keyword>
<sequence length="180" mass="20061">MRRRSRYGWLELIEGILLILLGIYTLINPGNMIRGVTVVYGFLAVVTGISDIVFYAKTDRYIGFGPTISLVSGILSILAGLMLLMYPNAGELITIMLLPIWFIAHSVSRLTHLPLVRLAGKFFYYFTMILNIVGIILGCLMIIWPVIALFSIGFIIGFYLILLGIDSIVMACSNMDSGWM</sequence>
<dbReference type="AlphaFoldDB" id="A0A8I0ABF4"/>
<feature type="transmembrane region" description="Helical" evidence="1">
    <location>
        <begin position="150"/>
        <end position="172"/>
    </location>
</feature>
<name>A0A8I0ABF4_9FIRM</name>
<feature type="transmembrane region" description="Helical" evidence="1">
    <location>
        <begin position="68"/>
        <end position="86"/>
    </location>
</feature>
<keyword evidence="1" id="KW-1133">Transmembrane helix</keyword>
<evidence type="ECO:0000256" key="1">
    <source>
        <dbReference type="SAM" id="Phobius"/>
    </source>
</evidence>
<dbReference type="PANTHER" id="PTHR34989:SF1">
    <property type="entry name" value="PROTEIN HDED"/>
    <property type="match status" value="1"/>
</dbReference>